<comment type="caution">
    <text evidence="1">The sequence shown here is derived from an EMBL/GenBank/DDBJ whole genome shotgun (WGS) entry which is preliminary data.</text>
</comment>
<dbReference type="EMBL" id="JAHQIW010004521">
    <property type="protein sequence ID" value="KAJ1362683.1"/>
    <property type="molecule type" value="Genomic_DNA"/>
</dbReference>
<name>A0AAD5QS68_PARTN</name>
<sequence>MRVQHVGQLVTSCSIGVLVLADVLPRHGLRLASVMLQQATAIENESRAERIAKCAGFNPAFGRKQAK</sequence>
<gene>
    <name evidence="1" type="ORF">KIN20_022333</name>
</gene>
<reference evidence="1" key="1">
    <citation type="submission" date="2021-06" db="EMBL/GenBank/DDBJ databases">
        <title>Parelaphostrongylus tenuis whole genome reference sequence.</title>
        <authorList>
            <person name="Garwood T.J."/>
            <person name="Larsen P.A."/>
            <person name="Fountain-Jones N.M."/>
            <person name="Garbe J.R."/>
            <person name="Macchietto M.G."/>
            <person name="Kania S.A."/>
            <person name="Gerhold R.W."/>
            <person name="Richards J.E."/>
            <person name="Wolf T.M."/>
        </authorList>
    </citation>
    <scope>NUCLEOTIDE SEQUENCE</scope>
    <source>
        <strain evidence="1">MNPRO001-30</strain>
        <tissue evidence="1">Meninges</tissue>
    </source>
</reference>
<proteinExistence type="predicted"/>
<dbReference type="AlphaFoldDB" id="A0AAD5QS68"/>
<accession>A0AAD5QS68</accession>
<protein>
    <submittedName>
        <fullName evidence="1">Uncharacterized protein</fullName>
    </submittedName>
</protein>
<evidence type="ECO:0000313" key="2">
    <source>
        <dbReference type="Proteomes" id="UP001196413"/>
    </source>
</evidence>
<keyword evidence="2" id="KW-1185">Reference proteome</keyword>
<organism evidence="1 2">
    <name type="scientific">Parelaphostrongylus tenuis</name>
    <name type="common">Meningeal worm</name>
    <dbReference type="NCBI Taxonomy" id="148309"/>
    <lineage>
        <taxon>Eukaryota</taxon>
        <taxon>Metazoa</taxon>
        <taxon>Ecdysozoa</taxon>
        <taxon>Nematoda</taxon>
        <taxon>Chromadorea</taxon>
        <taxon>Rhabditida</taxon>
        <taxon>Rhabditina</taxon>
        <taxon>Rhabditomorpha</taxon>
        <taxon>Strongyloidea</taxon>
        <taxon>Metastrongylidae</taxon>
        <taxon>Parelaphostrongylus</taxon>
    </lineage>
</organism>
<dbReference type="Proteomes" id="UP001196413">
    <property type="component" value="Unassembled WGS sequence"/>
</dbReference>
<evidence type="ECO:0000313" key="1">
    <source>
        <dbReference type="EMBL" id="KAJ1362683.1"/>
    </source>
</evidence>